<protein>
    <submittedName>
        <fullName evidence="1">Uncharacterized protein</fullName>
    </submittedName>
</protein>
<dbReference type="Proteomes" id="UP000071065">
    <property type="component" value="Chromosome"/>
</dbReference>
<dbReference type="RefSeq" id="WP_051790108.1">
    <property type="nucleotide sequence ID" value="NZ_CP013251.1"/>
</dbReference>
<dbReference type="EMBL" id="CP013251">
    <property type="protein sequence ID" value="AMO57312.1"/>
    <property type="molecule type" value="Genomic_DNA"/>
</dbReference>
<name>A0A142BEY6_9GAMM</name>
<dbReference type="PATRIC" id="fig|570277.3.peg.3561"/>
<dbReference type="KEGG" id="emp:EZMO1_3315"/>
<dbReference type="STRING" id="570277.EZMO1_3315"/>
<gene>
    <name evidence="1" type="ORF">EZMO1_3315</name>
</gene>
<evidence type="ECO:0000313" key="1">
    <source>
        <dbReference type="EMBL" id="AMO57312.1"/>
    </source>
</evidence>
<evidence type="ECO:0000313" key="2">
    <source>
        <dbReference type="Proteomes" id="UP000071065"/>
    </source>
</evidence>
<dbReference type="OrthoDB" id="7355818at2"/>
<reference evidence="1 2" key="1">
    <citation type="journal article" date="2016" name="Front. Microbiol.">
        <title>Genomic Insight into the Host-Endosymbiont Relationship of Endozoicomonas montiporae CL-33(T) with its Coral Host.</title>
        <authorList>
            <person name="Ding J.-Y."/>
            <person name="Shiu J.-H."/>
            <person name="Chen W.-M."/>
            <person name="Chiang Y.-R."/>
            <person name="Tang S.-L."/>
        </authorList>
    </citation>
    <scope>NUCLEOTIDE SEQUENCE [LARGE SCALE GENOMIC DNA]</scope>
    <source>
        <strain evidence="1 2">CL-33</strain>
    </source>
</reference>
<organism evidence="1 2">
    <name type="scientific">Endozoicomonas montiporae CL-33</name>
    <dbReference type="NCBI Taxonomy" id="570277"/>
    <lineage>
        <taxon>Bacteria</taxon>
        <taxon>Pseudomonadati</taxon>
        <taxon>Pseudomonadota</taxon>
        <taxon>Gammaproteobacteria</taxon>
        <taxon>Oceanospirillales</taxon>
        <taxon>Endozoicomonadaceae</taxon>
        <taxon>Endozoicomonas</taxon>
    </lineage>
</organism>
<proteinExistence type="predicted"/>
<sequence length="177" mass="20329">MGICAKELRLHVVRPTLKHLQMWSPTAENLLLGTAARESELGFHIKQDHHRALGIYHISPRMHRNIWDFYLAKRSELSSLVRGLASQREFLCHPHLELATNLSYATAIAWLVYCRTEKNIHSMPKDDIEGLGKLWHNHFHRHNPGSVQSFVDSYERLITGETSQTGENQTSTAIRSL</sequence>
<accession>A0A142BEY6</accession>
<dbReference type="AlphaFoldDB" id="A0A142BEY6"/>